<dbReference type="AlphaFoldDB" id="A0A3E1NXX4"/>
<evidence type="ECO:0000256" key="1">
    <source>
        <dbReference type="SAM" id="Phobius"/>
    </source>
</evidence>
<accession>A0A3E1NXX4</accession>
<reference evidence="2 3" key="1">
    <citation type="submission" date="2018-08" db="EMBL/GenBank/DDBJ databases">
        <title>Chitinophaga sp. K20C18050901, a novel bacterium isolated from forest soil.</title>
        <authorList>
            <person name="Wang C."/>
        </authorList>
    </citation>
    <scope>NUCLEOTIDE SEQUENCE [LARGE SCALE GENOMIC DNA]</scope>
    <source>
        <strain evidence="2 3">K20C18050901</strain>
    </source>
</reference>
<dbReference type="EMBL" id="QTJV01000009">
    <property type="protein sequence ID" value="RFM32781.1"/>
    <property type="molecule type" value="Genomic_DNA"/>
</dbReference>
<keyword evidence="1" id="KW-1133">Transmembrane helix</keyword>
<organism evidence="2 3">
    <name type="scientific">Chitinophaga silvisoli</name>
    <dbReference type="NCBI Taxonomy" id="2291814"/>
    <lineage>
        <taxon>Bacteria</taxon>
        <taxon>Pseudomonadati</taxon>
        <taxon>Bacteroidota</taxon>
        <taxon>Chitinophagia</taxon>
        <taxon>Chitinophagales</taxon>
        <taxon>Chitinophagaceae</taxon>
        <taxon>Chitinophaga</taxon>
    </lineage>
</organism>
<gene>
    <name evidence="2" type="ORF">DXN04_24240</name>
</gene>
<comment type="caution">
    <text evidence="2">The sequence shown here is derived from an EMBL/GenBank/DDBJ whole genome shotgun (WGS) entry which is preliminary data.</text>
</comment>
<feature type="transmembrane region" description="Helical" evidence="1">
    <location>
        <begin position="199"/>
        <end position="215"/>
    </location>
</feature>
<proteinExistence type="predicted"/>
<protein>
    <submittedName>
        <fullName evidence="2">DUF3667 domain-containing protein</fullName>
    </submittedName>
</protein>
<dbReference type="Proteomes" id="UP000261174">
    <property type="component" value="Unassembled WGS sequence"/>
</dbReference>
<feature type="transmembrane region" description="Helical" evidence="1">
    <location>
        <begin position="222"/>
        <end position="243"/>
    </location>
</feature>
<keyword evidence="1" id="KW-0812">Transmembrane</keyword>
<feature type="transmembrane region" description="Helical" evidence="1">
    <location>
        <begin position="282"/>
        <end position="309"/>
    </location>
</feature>
<sequence>MKTQPIRAEKNCLNCGTEVPERYCTHCGQENTVPHESFGHLFHHFFADVIHYDSKTLTTLKYLLFRPGFLTQEYTAGKRVRYVNPIKLYIFTSFVFFFCYFTFTHEEKEKAEKATVLTTESYTIGNTDPTDSIAGAWKNKLEKYHNEDEYLDAQKALPKSERDGFITRQAIRQYFKQKERKEKGEEGIDERFQHNYPKMMFVLLPLFALYLKWIYHRRKKWYYADHAIFSLHFHSFFFIFYLFTAILDWLFNVDFISLSGLIVIFIYLMLSMKRIYGGKSFWKAFSLVLVYSFSLLLVFVVFSIIISFLT</sequence>
<keyword evidence="3" id="KW-1185">Reference proteome</keyword>
<dbReference type="InterPro" id="IPR022134">
    <property type="entry name" value="DUF3667"/>
</dbReference>
<evidence type="ECO:0000313" key="3">
    <source>
        <dbReference type="Proteomes" id="UP000261174"/>
    </source>
</evidence>
<dbReference type="OrthoDB" id="675873at2"/>
<dbReference type="RefSeq" id="WP_116855971.1">
    <property type="nucleotide sequence ID" value="NZ_QTJV01000009.1"/>
</dbReference>
<dbReference type="Pfam" id="PF12412">
    <property type="entry name" value="DUF3667"/>
    <property type="match status" value="1"/>
</dbReference>
<keyword evidence="1" id="KW-0472">Membrane</keyword>
<evidence type="ECO:0000313" key="2">
    <source>
        <dbReference type="EMBL" id="RFM32781.1"/>
    </source>
</evidence>
<name>A0A3E1NXX4_9BACT</name>
<feature type="transmembrane region" description="Helical" evidence="1">
    <location>
        <begin position="86"/>
        <end position="103"/>
    </location>
</feature>
<feature type="transmembrane region" description="Helical" evidence="1">
    <location>
        <begin position="249"/>
        <end position="270"/>
    </location>
</feature>